<gene>
    <name evidence="1" type="ORF">SKAU_G00324830</name>
</gene>
<protein>
    <submittedName>
        <fullName evidence="1">Uncharacterized protein</fullName>
    </submittedName>
</protein>
<proteinExistence type="predicted"/>
<dbReference type="Proteomes" id="UP001152622">
    <property type="component" value="Chromosome 14"/>
</dbReference>
<evidence type="ECO:0000313" key="2">
    <source>
        <dbReference type="Proteomes" id="UP001152622"/>
    </source>
</evidence>
<name>A0A9Q1IJ69_SYNKA</name>
<keyword evidence="2" id="KW-1185">Reference proteome</keyword>
<reference evidence="1" key="1">
    <citation type="journal article" date="2023" name="Science">
        <title>Genome structures resolve the early diversification of teleost fishes.</title>
        <authorList>
            <person name="Parey E."/>
            <person name="Louis A."/>
            <person name="Montfort J."/>
            <person name="Bouchez O."/>
            <person name="Roques C."/>
            <person name="Iampietro C."/>
            <person name="Lluch J."/>
            <person name="Castinel A."/>
            <person name="Donnadieu C."/>
            <person name="Desvignes T."/>
            <person name="Floi Bucao C."/>
            <person name="Jouanno E."/>
            <person name="Wen M."/>
            <person name="Mejri S."/>
            <person name="Dirks R."/>
            <person name="Jansen H."/>
            <person name="Henkel C."/>
            <person name="Chen W.J."/>
            <person name="Zahm M."/>
            <person name="Cabau C."/>
            <person name="Klopp C."/>
            <person name="Thompson A.W."/>
            <person name="Robinson-Rechavi M."/>
            <person name="Braasch I."/>
            <person name="Lecointre G."/>
            <person name="Bobe J."/>
            <person name="Postlethwait J.H."/>
            <person name="Berthelot C."/>
            <person name="Roest Crollius H."/>
            <person name="Guiguen Y."/>
        </authorList>
    </citation>
    <scope>NUCLEOTIDE SEQUENCE</scope>
    <source>
        <strain evidence="1">WJC10195</strain>
    </source>
</reference>
<dbReference type="EMBL" id="JAINUF010000014">
    <property type="protein sequence ID" value="KAJ8342555.1"/>
    <property type="molecule type" value="Genomic_DNA"/>
</dbReference>
<sequence>MSTKSEGHPSFSKITHRAQRLMVLNAFIRLQGCQRSRPLPLINVLVCARFTRLSGAAQGITSEIDHGCEFETEVTGQKRRVKLRRTDTTKHSGEDQLNSSICFLLREGTPKKPKWAGPLN</sequence>
<accession>A0A9Q1IJ69</accession>
<dbReference type="AlphaFoldDB" id="A0A9Q1IJ69"/>
<comment type="caution">
    <text evidence="1">The sequence shown here is derived from an EMBL/GenBank/DDBJ whole genome shotgun (WGS) entry which is preliminary data.</text>
</comment>
<evidence type="ECO:0000313" key="1">
    <source>
        <dbReference type="EMBL" id="KAJ8342555.1"/>
    </source>
</evidence>
<organism evidence="1 2">
    <name type="scientific">Synaphobranchus kaupii</name>
    <name type="common">Kaup's arrowtooth eel</name>
    <dbReference type="NCBI Taxonomy" id="118154"/>
    <lineage>
        <taxon>Eukaryota</taxon>
        <taxon>Metazoa</taxon>
        <taxon>Chordata</taxon>
        <taxon>Craniata</taxon>
        <taxon>Vertebrata</taxon>
        <taxon>Euteleostomi</taxon>
        <taxon>Actinopterygii</taxon>
        <taxon>Neopterygii</taxon>
        <taxon>Teleostei</taxon>
        <taxon>Anguilliformes</taxon>
        <taxon>Synaphobranchidae</taxon>
        <taxon>Synaphobranchus</taxon>
    </lineage>
</organism>